<dbReference type="GO" id="GO:0005737">
    <property type="term" value="C:cytoplasm"/>
    <property type="evidence" value="ECO:0007669"/>
    <property type="project" value="TreeGrafter"/>
</dbReference>
<feature type="domain" description="PSP1 C-terminal" evidence="2">
    <location>
        <begin position="61"/>
        <end position="146"/>
    </location>
</feature>
<dbReference type="RefSeq" id="WP_129354472.1">
    <property type="nucleotide sequence ID" value="NZ_CP026538.1"/>
</dbReference>
<feature type="region of interest" description="Disordered" evidence="1">
    <location>
        <begin position="267"/>
        <end position="497"/>
    </location>
</feature>
<proteinExistence type="predicted"/>
<reference evidence="3 4" key="1">
    <citation type="submission" date="2018-02" db="EMBL/GenBank/DDBJ databases">
        <title>Genome sequence of Desulfovibrio carbinolicus DSM 3852.</title>
        <authorList>
            <person name="Wilbanks E."/>
            <person name="Skennerton C.T."/>
            <person name="Orphan V.J."/>
        </authorList>
    </citation>
    <scope>NUCLEOTIDE SEQUENCE [LARGE SCALE GENOMIC DNA]</scope>
    <source>
        <strain evidence="3 4">DSM 3852</strain>
    </source>
</reference>
<name>A0A4P6HPN9_9BACT</name>
<feature type="compositionally biased region" description="Basic residues" evidence="1">
    <location>
        <begin position="435"/>
        <end position="447"/>
    </location>
</feature>
<organism evidence="3 4">
    <name type="scientific">Solidesulfovibrio carbinolicus</name>
    <dbReference type="NCBI Taxonomy" id="296842"/>
    <lineage>
        <taxon>Bacteria</taxon>
        <taxon>Pseudomonadati</taxon>
        <taxon>Thermodesulfobacteriota</taxon>
        <taxon>Desulfovibrionia</taxon>
        <taxon>Desulfovibrionales</taxon>
        <taxon>Desulfovibrionaceae</taxon>
        <taxon>Solidesulfovibrio</taxon>
    </lineage>
</organism>
<dbReference type="PANTHER" id="PTHR43830">
    <property type="entry name" value="PROTEIN PSP1"/>
    <property type="match status" value="1"/>
</dbReference>
<dbReference type="PROSITE" id="PS51411">
    <property type="entry name" value="PSP1_C"/>
    <property type="match status" value="1"/>
</dbReference>
<evidence type="ECO:0000313" key="3">
    <source>
        <dbReference type="EMBL" id="QAZ68736.1"/>
    </source>
</evidence>
<dbReference type="NCBIfam" id="NF041131">
    <property type="entry name" value="RicT_YaaT_fam"/>
    <property type="match status" value="1"/>
</dbReference>
<feature type="compositionally biased region" description="Gly residues" evidence="1">
    <location>
        <begin position="450"/>
        <end position="462"/>
    </location>
</feature>
<dbReference type="InterPro" id="IPR007557">
    <property type="entry name" value="PSP1_C"/>
</dbReference>
<gene>
    <name evidence="3" type="ORF">C3Y92_16450</name>
</gene>
<evidence type="ECO:0000313" key="4">
    <source>
        <dbReference type="Proteomes" id="UP000293296"/>
    </source>
</evidence>
<dbReference type="Proteomes" id="UP000293296">
    <property type="component" value="Chromosome"/>
</dbReference>
<dbReference type="OrthoDB" id="9779344at2"/>
<dbReference type="KEGG" id="dcb:C3Y92_16450"/>
<protein>
    <recommendedName>
        <fullName evidence="2">PSP1 C-terminal domain-containing protein</fullName>
    </recommendedName>
</protein>
<dbReference type="PANTHER" id="PTHR43830:SF3">
    <property type="entry name" value="PROTEIN PSP1"/>
    <property type="match status" value="1"/>
</dbReference>
<keyword evidence="4" id="KW-1185">Reference proteome</keyword>
<dbReference type="InterPro" id="IPR047767">
    <property type="entry name" value="PSP1-like"/>
</dbReference>
<feature type="compositionally biased region" description="Basic and acidic residues" evidence="1">
    <location>
        <begin position="475"/>
        <end position="497"/>
    </location>
</feature>
<sequence length="497" mass="55275">MSHILGIKFRDHGQVYYFESGPFVVALGDDVLVQTEQGLGMGHVVAVRDELPEDAHEGELKPIFRLPTDEDRDTKRENDQLGREAHAWCRKCIETRNLDMKLVDVEVLHDRSKIVFYFTAPGRVDFRELVKDLVKAYHTRIELRQIGVRHETQMLGAIGNCGQICCCRRFMRKFAPVTIKMAKEQNLFLNPTKISGICGRLLCCLSFEQENYEQFQKKCPRVGKKFSTSLGMVKVLRTNLFRETISVLDEAGDEHELTVEEWTQALENRPAPVEPGAEAAETAKAETPRPEPRRAEAGRPPRGEGGRGEGRRDARREGGSSGERRDSRRDGGRDSGRDGGRDSGRDSGRDGGREQNRDSGRDHGRDGGREGGREPRREPERRRDAAPAASETDAQAHEAGGQPREPQPRDGLPRDGQSRDGQPREPQGRDGASRSSRRSRRSGRRPGRPTGPGGPSAPGGDGAPEAQQNPRQRSRRPEGRPDGRQGGKPSREPESGS</sequence>
<feature type="compositionally biased region" description="Low complexity" evidence="1">
    <location>
        <begin position="270"/>
        <end position="280"/>
    </location>
</feature>
<dbReference type="Pfam" id="PF04468">
    <property type="entry name" value="PSP1"/>
    <property type="match status" value="1"/>
</dbReference>
<dbReference type="AlphaFoldDB" id="A0A4P6HPN9"/>
<evidence type="ECO:0000256" key="1">
    <source>
        <dbReference type="SAM" id="MobiDB-lite"/>
    </source>
</evidence>
<feature type="compositionally biased region" description="Basic and acidic residues" evidence="1">
    <location>
        <begin position="406"/>
        <end position="432"/>
    </location>
</feature>
<dbReference type="EMBL" id="CP026538">
    <property type="protein sequence ID" value="QAZ68736.1"/>
    <property type="molecule type" value="Genomic_DNA"/>
</dbReference>
<evidence type="ECO:0000259" key="2">
    <source>
        <dbReference type="PROSITE" id="PS51411"/>
    </source>
</evidence>
<accession>A0A4P6HPN9</accession>
<feature type="compositionally biased region" description="Basic and acidic residues" evidence="1">
    <location>
        <begin position="281"/>
        <end position="385"/>
    </location>
</feature>